<reference evidence="2 3" key="1">
    <citation type="submission" date="2014-12" db="EMBL/GenBank/DDBJ databases">
        <title>Genome sequencing of Alteromonas marina AD001.</title>
        <authorList>
            <person name="Adrian T.G.S."/>
            <person name="Chan K.G."/>
        </authorList>
    </citation>
    <scope>NUCLEOTIDE SEQUENCE [LARGE SCALE GENOMIC DNA]</scope>
    <source>
        <strain evidence="2 3">AD001</strain>
    </source>
</reference>
<dbReference type="InterPro" id="IPR041999">
    <property type="entry name" value="Sortase_D_1"/>
</dbReference>
<dbReference type="OrthoDB" id="9790661at2"/>
<protein>
    <submittedName>
        <fullName evidence="2">Sortase</fullName>
    </submittedName>
</protein>
<dbReference type="Pfam" id="PF04203">
    <property type="entry name" value="Sortase"/>
    <property type="match status" value="1"/>
</dbReference>
<dbReference type="RefSeq" id="WP_039218443.1">
    <property type="nucleotide sequence ID" value="NZ_JWLW01000012.1"/>
</dbReference>
<dbReference type="EMBL" id="JWLW01000012">
    <property type="protein sequence ID" value="KHT54178.1"/>
    <property type="molecule type" value="Genomic_DNA"/>
</dbReference>
<dbReference type="GO" id="GO:0016787">
    <property type="term" value="F:hydrolase activity"/>
    <property type="evidence" value="ECO:0007669"/>
    <property type="project" value="UniProtKB-KW"/>
</dbReference>
<evidence type="ECO:0000313" key="2">
    <source>
        <dbReference type="EMBL" id="KHT54178.1"/>
    </source>
</evidence>
<evidence type="ECO:0000256" key="1">
    <source>
        <dbReference type="ARBA" id="ARBA00022801"/>
    </source>
</evidence>
<dbReference type="InterPro" id="IPR005754">
    <property type="entry name" value="Sortase"/>
</dbReference>
<dbReference type="CDD" id="cd05828">
    <property type="entry name" value="Sortase_D_1"/>
    <property type="match status" value="1"/>
</dbReference>
<gene>
    <name evidence="2" type="ORF">RJ41_06500</name>
</gene>
<sequence>MIKYSFTIILVLIAAASFGKAGWILLKAELAQYLIQSSWEETLATGANQKPWRWSDTWPVGKLVHAKSDTQLYVLEGAQGNALAFGPGHHTDSPPLGQGGSVIGGHRDTHFTFLKKVRARDIMQLQLPNSQWVTYRVVSKTIVDAASAMKVDVNGQQLYLVTCYPFNAVSTQSNLRLVVELVETESQRT</sequence>
<dbReference type="InterPro" id="IPR022445">
    <property type="entry name" value="Sortase_proteobact_type"/>
</dbReference>
<accession>A0A0B3YAU4</accession>
<evidence type="ECO:0000313" key="3">
    <source>
        <dbReference type="Proteomes" id="UP000031197"/>
    </source>
</evidence>
<dbReference type="InterPro" id="IPR023365">
    <property type="entry name" value="Sortase_dom-sf"/>
</dbReference>
<dbReference type="Gene3D" id="2.40.260.10">
    <property type="entry name" value="Sortase"/>
    <property type="match status" value="1"/>
</dbReference>
<dbReference type="NCBIfam" id="TIGR03784">
    <property type="entry name" value="marine_sortase"/>
    <property type="match status" value="1"/>
</dbReference>
<comment type="caution">
    <text evidence="2">The sequence shown here is derived from an EMBL/GenBank/DDBJ whole genome shotgun (WGS) entry which is preliminary data.</text>
</comment>
<keyword evidence="1" id="KW-0378">Hydrolase</keyword>
<proteinExistence type="predicted"/>
<dbReference type="SUPFAM" id="SSF63817">
    <property type="entry name" value="Sortase"/>
    <property type="match status" value="1"/>
</dbReference>
<dbReference type="Proteomes" id="UP000031197">
    <property type="component" value="Unassembled WGS sequence"/>
</dbReference>
<dbReference type="AlphaFoldDB" id="A0A0B3YAU4"/>
<dbReference type="NCBIfam" id="TIGR01076">
    <property type="entry name" value="sortase_fam"/>
    <property type="match status" value="1"/>
</dbReference>
<name>A0A0B3YAU4_9ALTE</name>
<organism evidence="2 3">
    <name type="scientific">Alteromonas marina</name>
    <dbReference type="NCBI Taxonomy" id="203795"/>
    <lineage>
        <taxon>Bacteria</taxon>
        <taxon>Pseudomonadati</taxon>
        <taxon>Pseudomonadota</taxon>
        <taxon>Gammaproteobacteria</taxon>
        <taxon>Alteromonadales</taxon>
        <taxon>Alteromonadaceae</taxon>
        <taxon>Alteromonas/Salinimonas group</taxon>
        <taxon>Alteromonas</taxon>
    </lineage>
</organism>
<keyword evidence="3" id="KW-1185">Reference proteome</keyword>